<dbReference type="HAMAP" id="MF_00227">
    <property type="entry name" value="RNase_P"/>
    <property type="match status" value="1"/>
</dbReference>
<comment type="subunit">
    <text evidence="6">Consists of a catalytic RNA component (M1 or rnpB) and a protein subunit.</text>
</comment>
<dbReference type="GO" id="GO:0004526">
    <property type="term" value="F:ribonuclease P activity"/>
    <property type="evidence" value="ECO:0007669"/>
    <property type="project" value="UniProtKB-UniRule"/>
</dbReference>
<keyword evidence="1 6" id="KW-0819">tRNA processing</keyword>
<sequence>MLPRHLKLTSPAQFTRVIRGGTRAGTKTLVAHLGDPETGPRIATQGGPRFGLVVSKAVGDAVTRHRTSRRLRHICRRLAEDGTVVPGEGVVVRALPAAGTADSQRLERDLRKAVAKARGRGRRQAEGTHGA</sequence>
<organism evidence="8 9">
    <name type="scientific">Corynebacterium frankenforstense DSM 45800</name>
    <dbReference type="NCBI Taxonomy" id="1437875"/>
    <lineage>
        <taxon>Bacteria</taxon>
        <taxon>Bacillati</taxon>
        <taxon>Actinomycetota</taxon>
        <taxon>Actinomycetes</taxon>
        <taxon>Mycobacteriales</taxon>
        <taxon>Corynebacteriaceae</taxon>
        <taxon>Corynebacterium</taxon>
    </lineage>
</organism>
<reference evidence="8 9" key="1">
    <citation type="submission" date="2014-08" db="EMBL/GenBank/DDBJ databases">
        <title>Complete genome sequence of Corynebacterium frankenforstense ST18(T) (=DSM 45800(T)), isolated from raw cow milk.</title>
        <authorList>
            <person name="Ruckert C."/>
            <person name="Albersmeier A."/>
            <person name="Winkler A."/>
            <person name="Lipski A."/>
            <person name="Kalinowski J."/>
        </authorList>
    </citation>
    <scope>NUCLEOTIDE SEQUENCE [LARGE SCALE GENOMIC DNA]</scope>
    <source>
        <strain evidence="8 9">ST18</strain>
    </source>
</reference>
<dbReference type="SUPFAM" id="SSF54211">
    <property type="entry name" value="Ribosomal protein S5 domain 2-like"/>
    <property type="match status" value="1"/>
</dbReference>
<name>A0A1L7CV91_9CORY</name>
<evidence type="ECO:0000256" key="2">
    <source>
        <dbReference type="ARBA" id="ARBA00022722"/>
    </source>
</evidence>
<comment type="catalytic activity">
    <reaction evidence="6">
        <text>Endonucleolytic cleavage of RNA, removing 5'-extranucleotides from tRNA precursor.</text>
        <dbReference type="EC" id="3.1.26.5"/>
    </reaction>
</comment>
<dbReference type="GO" id="GO:0030677">
    <property type="term" value="C:ribonuclease P complex"/>
    <property type="evidence" value="ECO:0007669"/>
    <property type="project" value="TreeGrafter"/>
</dbReference>
<dbReference type="EMBL" id="CP009247">
    <property type="protein sequence ID" value="APT89753.1"/>
    <property type="molecule type" value="Genomic_DNA"/>
</dbReference>
<evidence type="ECO:0000256" key="5">
    <source>
        <dbReference type="ARBA" id="ARBA00022884"/>
    </source>
</evidence>
<evidence type="ECO:0000256" key="4">
    <source>
        <dbReference type="ARBA" id="ARBA00022801"/>
    </source>
</evidence>
<evidence type="ECO:0000256" key="7">
    <source>
        <dbReference type="NCBIfam" id="TIGR00188"/>
    </source>
</evidence>
<keyword evidence="5 6" id="KW-0694">RNA-binding</keyword>
<dbReference type="InterPro" id="IPR000100">
    <property type="entry name" value="RNase_P"/>
</dbReference>
<evidence type="ECO:0000313" key="8">
    <source>
        <dbReference type="EMBL" id="APT89753.1"/>
    </source>
</evidence>
<dbReference type="Pfam" id="PF00825">
    <property type="entry name" value="Ribonuclease_P"/>
    <property type="match status" value="1"/>
</dbReference>
<dbReference type="STRING" id="1437875.CFRA_11560"/>
<comment type="function">
    <text evidence="6">RNaseP catalyzes the removal of the 5'-leader sequence from pre-tRNA to produce the mature 5'-terminus. It can also cleave other RNA substrates such as 4.5S RNA. The protein component plays an auxiliary but essential role in vivo by binding to the 5'-leader sequence and broadening the substrate specificity of the ribozyme.</text>
</comment>
<dbReference type="Proteomes" id="UP000185434">
    <property type="component" value="Chromosome"/>
</dbReference>
<evidence type="ECO:0000256" key="1">
    <source>
        <dbReference type="ARBA" id="ARBA00022694"/>
    </source>
</evidence>
<dbReference type="GO" id="GO:0000049">
    <property type="term" value="F:tRNA binding"/>
    <property type="evidence" value="ECO:0007669"/>
    <property type="project" value="UniProtKB-UniRule"/>
</dbReference>
<dbReference type="Gene3D" id="3.30.230.10">
    <property type="match status" value="1"/>
</dbReference>
<dbReference type="NCBIfam" id="TIGR00188">
    <property type="entry name" value="rnpA"/>
    <property type="match status" value="1"/>
</dbReference>
<protein>
    <recommendedName>
        <fullName evidence="6 7">Ribonuclease P protein component</fullName>
        <shortName evidence="6">RNase P protein</shortName>
        <shortName evidence="6">RNaseP protein</shortName>
        <ecNumber evidence="6 7">3.1.26.5</ecNumber>
    </recommendedName>
    <alternativeName>
        <fullName evidence="6">Protein C5</fullName>
    </alternativeName>
</protein>
<keyword evidence="9" id="KW-1185">Reference proteome</keyword>
<accession>A0A1L7CV91</accession>
<dbReference type="PANTHER" id="PTHR33992">
    <property type="entry name" value="RIBONUCLEASE P PROTEIN COMPONENT"/>
    <property type="match status" value="1"/>
</dbReference>
<keyword evidence="4 6" id="KW-0378">Hydrolase</keyword>
<dbReference type="InterPro" id="IPR014721">
    <property type="entry name" value="Ribsml_uS5_D2-typ_fold_subgr"/>
</dbReference>
<dbReference type="RefSeq" id="WP_075664749.1">
    <property type="nucleotide sequence ID" value="NZ_CP009247.1"/>
</dbReference>
<evidence type="ECO:0000256" key="6">
    <source>
        <dbReference type="HAMAP-Rule" id="MF_00227"/>
    </source>
</evidence>
<gene>
    <name evidence="6" type="primary">rnpA</name>
    <name evidence="8" type="ORF">CFRA_11560</name>
</gene>
<dbReference type="KEGG" id="cfk:CFRA_11560"/>
<evidence type="ECO:0000256" key="3">
    <source>
        <dbReference type="ARBA" id="ARBA00022759"/>
    </source>
</evidence>
<proteinExistence type="inferred from homology"/>
<dbReference type="GO" id="GO:0001682">
    <property type="term" value="P:tRNA 5'-leader removal"/>
    <property type="evidence" value="ECO:0007669"/>
    <property type="project" value="UniProtKB-UniRule"/>
</dbReference>
<dbReference type="AlphaFoldDB" id="A0A1L7CV91"/>
<dbReference type="OrthoDB" id="196964at2"/>
<dbReference type="InterPro" id="IPR020568">
    <property type="entry name" value="Ribosomal_Su5_D2-typ_SF"/>
</dbReference>
<keyword evidence="3 6" id="KW-0255">Endonuclease</keyword>
<comment type="similarity">
    <text evidence="6">Belongs to the RnpA family.</text>
</comment>
<dbReference type="PANTHER" id="PTHR33992:SF1">
    <property type="entry name" value="RIBONUCLEASE P PROTEIN COMPONENT"/>
    <property type="match status" value="1"/>
</dbReference>
<dbReference type="EC" id="3.1.26.5" evidence="6 7"/>
<dbReference type="GO" id="GO:0042781">
    <property type="term" value="F:3'-tRNA processing endoribonuclease activity"/>
    <property type="evidence" value="ECO:0007669"/>
    <property type="project" value="TreeGrafter"/>
</dbReference>
<keyword evidence="2 6" id="KW-0540">Nuclease</keyword>
<evidence type="ECO:0000313" key="9">
    <source>
        <dbReference type="Proteomes" id="UP000185434"/>
    </source>
</evidence>